<dbReference type="SUPFAM" id="SSF52058">
    <property type="entry name" value="L domain-like"/>
    <property type="match status" value="1"/>
</dbReference>
<dbReference type="STRING" id="1965070.A0A443RLG7"/>
<dbReference type="PANTHER" id="PTHR48051:SF1">
    <property type="entry name" value="RAS SUPPRESSOR PROTEIN 1"/>
    <property type="match status" value="1"/>
</dbReference>
<evidence type="ECO:0000256" key="3">
    <source>
        <dbReference type="SAM" id="MobiDB-lite"/>
    </source>
</evidence>
<gene>
    <name evidence="4" type="ORF">B4U79_03502</name>
</gene>
<dbReference type="FunFam" id="3.80.10.10:FF:000343">
    <property type="entry name" value="CCR4-NOT transcription complex subunit"/>
    <property type="match status" value="1"/>
</dbReference>
<protein>
    <submittedName>
        <fullName evidence="4">CCR4-NOT transcription complex subunit 6-like protein</fullName>
    </submittedName>
</protein>
<dbReference type="OrthoDB" id="1394818at2759"/>
<dbReference type="EMBL" id="NCKU01000293">
    <property type="protein sequence ID" value="RWS16121.1"/>
    <property type="molecule type" value="Genomic_DNA"/>
</dbReference>
<evidence type="ECO:0000256" key="2">
    <source>
        <dbReference type="ARBA" id="ARBA00022737"/>
    </source>
</evidence>
<dbReference type="InterPro" id="IPR050216">
    <property type="entry name" value="LRR_domain-containing"/>
</dbReference>
<dbReference type="Pfam" id="PF13855">
    <property type="entry name" value="LRR_8"/>
    <property type="match status" value="1"/>
</dbReference>
<dbReference type="Gene3D" id="3.80.10.10">
    <property type="entry name" value="Ribonuclease Inhibitor"/>
    <property type="match status" value="1"/>
</dbReference>
<dbReference type="InterPro" id="IPR003591">
    <property type="entry name" value="Leu-rich_rpt_typical-subtyp"/>
</dbReference>
<dbReference type="InterPro" id="IPR001611">
    <property type="entry name" value="Leu-rich_rpt"/>
</dbReference>
<evidence type="ECO:0000313" key="5">
    <source>
        <dbReference type="Proteomes" id="UP000285301"/>
    </source>
</evidence>
<comment type="caution">
    <text evidence="4">The sequence shown here is derived from an EMBL/GenBank/DDBJ whole genome shotgun (WGS) entry which is preliminary data.</text>
</comment>
<feature type="compositionally biased region" description="Basic and acidic residues" evidence="3">
    <location>
        <begin position="1"/>
        <end position="13"/>
    </location>
</feature>
<sequence>MSRPGHRERDKYEPPNPRRTHTIMQQEDIASGKKSHWPELEITGTIRNLSPALWQMCHLTSLYLNDNNLSRIPPDIAKLTSLTHLDLSSNKLRSLPAELGDLVMLRELLLNNNYLRVLPYELGKLFRIQTLGLKGNPLTQEFLVIYNEPNGTQKLLSYLLDNLVEPILSLNGPVFRKDEQKLKYKHRHRLAV</sequence>
<dbReference type="InterPro" id="IPR032675">
    <property type="entry name" value="LRR_dom_sf"/>
</dbReference>
<dbReference type="GO" id="GO:0005737">
    <property type="term" value="C:cytoplasm"/>
    <property type="evidence" value="ECO:0007669"/>
    <property type="project" value="TreeGrafter"/>
</dbReference>
<dbReference type="Proteomes" id="UP000285301">
    <property type="component" value="Unassembled WGS sequence"/>
</dbReference>
<evidence type="ECO:0000256" key="1">
    <source>
        <dbReference type="ARBA" id="ARBA00022614"/>
    </source>
</evidence>
<proteinExistence type="predicted"/>
<feature type="region of interest" description="Disordered" evidence="3">
    <location>
        <begin position="1"/>
        <end position="34"/>
    </location>
</feature>
<evidence type="ECO:0000313" key="4">
    <source>
        <dbReference type="EMBL" id="RWS16121.1"/>
    </source>
</evidence>
<keyword evidence="2" id="KW-0677">Repeat</keyword>
<organism evidence="4 5">
    <name type="scientific">Dinothrombium tinctorium</name>
    <dbReference type="NCBI Taxonomy" id="1965070"/>
    <lineage>
        <taxon>Eukaryota</taxon>
        <taxon>Metazoa</taxon>
        <taxon>Ecdysozoa</taxon>
        <taxon>Arthropoda</taxon>
        <taxon>Chelicerata</taxon>
        <taxon>Arachnida</taxon>
        <taxon>Acari</taxon>
        <taxon>Acariformes</taxon>
        <taxon>Trombidiformes</taxon>
        <taxon>Prostigmata</taxon>
        <taxon>Anystina</taxon>
        <taxon>Parasitengona</taxon>
        <taxon>Trombidioidea</taxon>
        <taxon>Trombidiidae</taxon>
        <taxon>Dinothrombium</taxon>
    </lineage>
</organism>
<keyword evidence="5" id="KW-1185">Reference proteome</keyword>
<dbReference type="PANTHER" id="PTHR48051">
    <property type="match status" value="1"/>
</dbReference>
<dbReference type="SMART" id="SM00369">
    <property type="entry name" value="LRR_TYP"/>
    <property type="match status" value="3"/>
</dbReference>
<accession>A0A443RLG7</accession>
<dbReference type="PROSITE" id="PS51450">
    <property type="entry name" value="LRR"/>
    <property type="match status" value="2"/>
</dbReference>
<dbReference type="AlphaFoldDB" id="A0A443RLG7"/>
<reference evidence="4 5" key="1">
    <citation type="journal article" date="2018" name="Gigascience">
        <title>Genomes of trombidid mites reveal novel predicted allergens and laterally-transferred genes associated with secondary metabolism.</title>
        <authorList>
            <person name="Dong X."/>
            <person name="Chaisiri K."/>
            <person name="Xia D."/>
            <person name="Armstrong S.D."/>
            <person name="Fang Y."/>
            <person name="Donnelly M.J."/>
            <person name="Kadowaki T."/>
            <person name="McGarry J.W."/>
            <person name="Darby A.C."/>
            <person name="Makepeace B.L."/>
        </authorList>
    </citation>
    <scope>NUCLEOTIDE SEQUENCE [LARGE SCALE GENOMIC DNA]</scope>
    <source>
        <strain evidence="4">UoL-WK</strain>
    </source>
</reference>
<name>A0A443RLG7_9ACAR</name>
<keyword evidence="1" id="KW-0433">Leucine-rich repeat</keyword>